<keyword evidence="4" id="KW-0067">ATP-binding</keyword>
<dbReference type="InterPro" id="IPR042099">
    <property type="entry name" value="ANL_N_sf"/>
</dbReference>
<dbReference type="GO" id="GO:0016405">
    <property type="term" value="F:CoA-ligase activity"/>
    <property type="evidence" value="ECO:0007669"/>
    <property type="project" value="UniProtKB-ARBA"/>
</dbReference>
<dbReference type="CDD" id="cd05971">
    <property type="entry name" value="MACS_like_3"/>
    <property type="match status" value="1"/>
</dbReference>
<evidence type="ECO:0000256" key="3">
    <source>
        <dbReference type="ARBA" id="ARBA00022741"/>
    </source>
</evidence>
<dbReference type="Gene3D" id="3.30.300.30">
    <property type="match status" value="1"/>
</dbReference>
<keyword evidence="2" id="KW-0436">Ligase</keyword>
<dbReference type="InterPro" id="IPR025110">
    <property type="entry name" value="AMP-bd_C"/>
</dbReference>
<dbReference type="GO" id="GO:0006637">
    <property type="term" value="P:acyl-CoA metabolic process"/>
    <property type="evidence" value="ECO:0007669"/>
    <property type="project" value="TreeGrafter"/>
</dbReference>
<proteinExistence type="inferred from homology"/>
<organism evidence="7 8">
    <name type="scientific">Cohaesibacter gelatinilyticus</name>
    <dbReference type="NCBI Taxonomy" id="372072"/>
    <lineage>
        <taxon>Bacteria</taxon>
        <taxon>Pseudomonadati</taxon>
        <taxon>Pseudomonadota</taxon>
        <taxon>Alphaproteobacteria</taxon>
        <taxon>Hyphomicrobiales</taxon>
        <taxon>Cohaesibacteraceae</taxon>
    </lineage>
</organism>
<dbReference type="SUPFAM" id="SSF56801">
    <property type="entry name" value="Acetyl-CoA synthetase-like"/>
    <property type="match status" value="1"/>
</dbReference>
<feature type="domain" description="AMP-dependent synthetase/ligase" evidence="5">
    <location>
        <begin position="31"/>
        <end position="413"/>
    </location>
</feature>
<feature type="domain" description="AMP-binding enzyme C-terminal" evidence="6">
    <location>
        <begin position="467"/>
        <end position="545"/>
    </location>
</feature>
<dbReference type="EMBL" id="OBEL01000001">
    <property type="protein sequence ID" value="SNZ08766.1"/>
    <property type="molecule type" value="Genomic_DNA"/>
</dbReference>
<evidence type="ECO:0000313" key="8">
    <source>
        <dbReference type="Proteomes" id="UP000219439"/>
    </source>
</evidence>
<dbReference type="PROSITE" id="PS00455">
    <property type="entry name" value="AMP_BINDING"/>
    <property type="match status" value="1"/>
</dbReference>
<dbReference type="PANTHER" id="PTHR43605:SF10">
    <property type="entry name" value="ACYL-COA SYNTHETASE MEDIUM CHAIN FAMILY MEMBER 3"/>
    <property type="match status" value="1"/>
</dbReference>
<comment type="similarity">
    <text evidence="1">Belongs to the ATP-dependent AMP-binding enzyme family.</text>
</comment>
<evidence type="ECO:0000256" key="4">
    <source>
        <dbReference type="ARBA" id="ARBA00022840"/>
    </source>
</evidence>
<dbReference type="PANTHER" id="PTHR43605">
    <property type="entry name" value="ACYL-COENZYME A SYNTHETASE"/>
    <property type="match status" value="1"/>
</dbReference>
<dbReference type="InterPro" id="IPR020845">
    <property type="entry name" value="AMP-binding_CS"/>
</dbReference>
<dbReference type="Pfam" id="PF13193">
    <property type="entry name" value="AMP-binding_C"/>
    <property type="match status" value="1"/>
</dbReference>
<dbReference type="InterPro" id="IPR045851">
    <property type="entry name" value="AMP-bd_C_sf"/>
</dbReference>
<dbReference type="GO" id="GO:0015645">
    <property type="term" value="F:fatty acid ligase activity"/>
    <property type="evidence" value="ECO:0007669"/>
    <property type="project" value="TreeGrafter"/>
</dbReference>
<evidence type="ECO:0000256" key="2">
    <source>
        <dbReference type="ARBA" id="ARBA00022598"/>
    </source>
</evidence>
<dbReference type="OrthoDB" id="9803968at2"/>
<gene>
    <name evidence="7" type="ORF">SAMN06265368_1803</name>
</gene>
<protein>
    <submittedName>
        <fullName evidence="7">Acetyl-CoA synthetase</fullName>
    </submittedName>
</protein>
<dbReference type="Pfam" id="PF00501">
    <property type="entry name" value="AMP-binding"/>
    <property type="match status" value="1"/>
</dbReference>
<dbReference type="RefSeq" id="WP_097152915.1">
    <property type="nucleotide sequence ID" value="NZ_OBEL01000001.1"/>
</dbReference>
<dbReference type="AlphaFoldDB" id="A0A285NLN3"/>
<dbReference type="FunFam" id="3.40.50.12780:FF:000063">
    <property type="entry name" value="Acetyl-coenzyme A synthetase"/>
    <property type="match status" value="1"/>
</dbReference>
<sequence length="566" mass="61544">MLIKKETYEQTCADFHWQVPERYNIGWDICDKWAAEDPNRTAIIDVEEDLSSHEVSFADLKALSNQLANALAERGVKGKGTKPSGDGEEAIGDRVGVLLPQSIETAIAHIAALKMGCVSIPLFTLFGEEALEHRLNDSGARAIITNKEGVAKLTALRDRLPELQVILSVDGADDGVEDFSSACKGQSEDFTPFDSRSDDPAILIYTSGTTGNPKGALHGHRVLLGHLPGVEISHNFFPQTGDKIWTPADWAWIGGLLDVLMPALHHGVPVVARRFSKFTGEAALDLIKVHGIQNTFLPPTALKMMRQVSKCACWGIEMRSVASGGESLGTELIEWGQQVLGTTINEFYGQTECNMIVSSCADLELTRPGTMGKPVPGHELAVLDADSGERMPVGQEGAIGVLSPDPVMFLRYWNNPKATDDKFVKGPEGHWLLTGDQGVCDDDGYIRFVGRDDDVIGSAGYRIGPGEVEDCLLRHPAVQFAGVVGKPDELRNAVVAAYIKLADGYEPSDDLEKEIALFVKSRLAAHEYPRVVRFIDEMPMTTTGKIIRGQLRTMAVDEAKADKAAK</sequence>
<evidence type="ECO:0000256" key="1">
    <source>
        <dbReference type="ARBA" id="ARBA00006432"/>
    </source>
</evidence>
<accession>A0A285NLN3</accession>
<name>A0A285NLN3_9HYPH</name>
<dbReference type="GO" id="GO:0006633">
    <property type="term" value="P:fatty acid biosynthetic process"/>
    <property type="evidence" value="ECO:0007669"/>
    <property type="project" value="TreeGrafter"/>
</dbReference>
<keyword evidence="3" id="KW-0547">Nucleotide-binding</keyword>
<dbReference type="InterPro" id="IPR000873">
    <property type="entry name" value="AMP-dep_synth/lig_dom"/>
</dbReference>
<reference evidence="7 8" key="1">
    <citation type="submission" date="2017-09" db="EMBL/GenBank/DDBJ databases">
        <authorList>
            <person name="Ehlers B."/>
            <person name="Leendertz F.H."/>
        </authorList>
    </citation>
    <scope>NUCLEOTIDE SEQUENCE [LARGE SCALE GENOMIC DNA]</scope>
    <source>
        <strain evidence="7 8">DSM 18289</strain>
    </source>
</reference>
<dbReference type="GO" id="GO:0005524">
    <property type="term" value="F:ATP binding"/>
    <property type="evidence" value="ECO:0007669"/>
    <property type="project" value="UniProtKB-KW"/>
</dbReference>
<dbReference type="Gene3D" id="3.40.50.12780">
    <property type="entry name" value="N-terminal domain of ligase-like"/>
    <property type="match status" value="1"/>
</dbReference>
<keyword evidence="8" id="KW-1185">Reference proteome</keyword>
<dbReference type="GO" id="GO:0004321">
    <property type="term" value="F:fatty-acyl-CoA synthase activity"/>
    <property type="evidence" value="ECO:0007669"/>
    <property type="project" value="TreeGrafter"/>
</dbReference>
<evidence type="ECO:0000259" key="6">
    <source>
        <dbReference type="Pfam" id="PF13193"/>
    </source>
</evidence>
<dbReference type="Proteomes" id="UP000219439">
    <property type="component" value="Unassembled WGS sequence"/>
</dbReference>
<dbReference type="InterPro" id="IPR051087">
    <property type="entry name" value="Mitochondrial_ACSM"/>
</dbReference>
<dbReference type="InterPro" id="IPR049515">
    <property type="entry name" value="MACS_put"/>
</dbReference>
<evidence type="ECO:0000259" key="5">
    <source>
        <dbReference type="Pfam" id="PF00501"/>
    </source>
</evidence>
<evidence type="ECO:0000313" key="7">
    <source>
        <dbReference type="EMBL" id="SNZ08766.1"/>
    </source>
</evidence>